<evidence type="ECO:0000313" key="26">
    <source>
        <dbReference type="EMBL" id="KAL2608806.1"/>
    </source>
</evidence>
<dbReference type="GO" id="GO:0004674">
    <property type="term" value="F:protein serine/threonine kinase activity"/>
    <property type="evidence" value="ECO:0007669"/>
    <property type="project" value="UniProtKB-KW"/>
</dbReference>
<dbReference type="FunFam" id="3.80.10.10:FF:000400">
    <property type="entry name" value="Nuclear pore complex protein NUP107"/>
    <property type="match status" value="1"/>
</dbReference>
<dbReference type="GO" id="GO:0005524">
    <property type="term" value="F:ATP binding"/>
    <property type="evidence" value="ECO:0007669"/>
    <property type="project" value="UniProtKB-UniRule"/>
</dbReference>
<dbReference type="EC" id="2.7.11.1" evidence="4"/>
<evidence type="ECO:0000256" key="19">
    <source>
        <dbReference type="ARBA" id="ARBA00023180"/>
    </source>
</evidence>
<dbReference type="FunFam" id="1.10.510.10:FF:000358">
    <property type="entry name" value="Putative leucine-rich repeat receptor-like serine/threonine-protein kinase"/>
    <property type="match status" value="1"/>
</dbReference>
<dbReference type="FunFam" id="3.80.10.10:FF:000111">
    <property type="entry name" value="LRR receptor-like serine/threonine-protein kinase ERECTA"/>
    <property type="match status" value="1"/>
</dbReference>
<dbReference type="SUPFAM" id="SSF52058">
    <property type="entry name" value="L domain-like"/>
    <property type="match status" value="1"/>
</dbReference>
<keyword evidence="9" id="KW-0808">Transferase</keyword>
<organism evidence="26 27">
    <name type="scientific">Riccia fluitans</name>
    <dbReference type="NCBI Taxonomy" id="41844"/>
    <lineage>
        <taxon>Eukaryota</taxon>
        <taxon>Viridiplantae</taxon>
        <taxon>Streptophyta</taxon>
        <taxon>Embryophyta</taxon>
        <taxon>Marchantiophyta</taxon>
        <taxon>Marchantiopsida</taxon>
        <taxon>Marchantiidae</taxon>
        <taxon>Marchantiales</taxon>
        <taxon>Ricciaceae</taxon>
        <taxon>Riccia</taxon>
    </lineage>
</organism>
<name>A0ABD1XLJ7_9MARC</name>
<dbReference type="InterPro" id="IPR050647">
    <property type="entry name" value="Plant_LRR-RLKs"/>
</dbReference>
<keyword evidence="11 24" id="KW-0732">Signal</keyword>
<evidence type="ECO:0000256" key="12">
    <source>
        <dbReference type="ARBA" id="ARBA00022737"/>
    </source>
</evidence>
<dbReference type="Proteomes" id="UP001605036">
    <property type="component" value="Unassembled WGS sequence"/>
</dbReference>
<evidence type="ECO:0000256" key="20">
    <source>
        <dbReference type="ARBA" id="ARBA00047899"/>
    </source>
</evidence>
<dbReference type="InterPro" id="IPR008271">
    <property type="entry name" value="Ser/Thr_kinase_AS"/>
</dbReference>
<evidence type="ECO:0000313" key="27">
    <source>
        <dbReference type="Proteomes" id="UP001605036"/>
    </source>
</evidence>
<dbReference type="SUPFAM" id="SSF52047">
    <property type="entry name" value="RNI-like"/>
    <property type="match status" value="1"/>
</dbReference>
<evidence type="ECO:0000256" key="2">
    <source>
        <dbReference type="ARBA" id="ARBA00008684"/>
    </source>
</evidence>
<comment type="similarity">
    <text evidence="3">Belongs to the RLP family.</text>
</comment>
<evidence type="ECO:0000256" key="7">
    <source>
        <dbReference type="ARBA" id="ARBA00022553"/>
    </source>
</evidence>
<keyword evidence="13 22" id="KW-0547">Nucleotide-binding</keyword>
<dbReference type="GO" id="GO:0005886">
    <property type="term" value="C:plasma membrane"/>
    <property type="evidence" value="ECO:0007669"/>
    <property type="project" value="UniProtKB-SubCell"/>
</dbReference>
<evidence type="ECO:0000256" key="15">
    <source>
        <dbReference type="ARBA" id="ARBA00022840"/>
    </source>
</evidence>
<dbReference type="SMART" id="SM00369">
    <property type="entry name" value="LRR_TYP"/>
    <property type="match status" value="7"/>
</dbReference>
<evidence type="ECO:0000256" key="3">
    <source>
        <dbReference type="ARBA" id="ARBA00009592"/>
    </source>
</evidence>
<keyword evidence="14" id="KW-0418">Kinase</keyword>
<feature type="chain" id="PRO_5044743282" description="non-specific serine/threonine protein kinase" evidence="24">
    <location>
        <begin position="24"/>
        <end position="1055"/>
    </location>
</feature>
<keyword evidence="17 23" id="KW-0472">Membrane</keyword>
<keyword evidence="12" id="KW-0677">Repeat</keyword>
<evidence type="ECO:0000259" key="25">
    <source>
        <dbReference type="PROSITE" id="PS50011"/>
    </source>
</evidence>
<evidence type="ECO:0000256" key="22">
    <source>
        <dbReference type="PROSITE-ProRule" id="PRU10141"/>
    </source>
</evidence>
<evidence type="ECO:0000256" key="9">
    <source>
        <dbReference type="ARBA" id="ARBA00022679"/>
    </source>
</evidence>
<keyword evidence="19" id="KW-0325">Glycoprotein</keyword>
<evidence type="ECO:0000256" key="17">
    <source>
        <dbReference type="ARBA" id="ARBA00023136"/>
    </source>
</evidence>
<proteinExistence type="inferred from homology"/>
<dbReference type="InterPro" id="IPR000719">
    <property type="entry name" value="Prot_kinase_dom"/>
</dbReference>
<gene>
    <name evidence="26" type="ORF">R1flu_027379</name>
</gene>
<feature type="signal peptide" evidence="24">
    <location>
        <begin position="1"/>
        <end position="23"/>
    </location>
</feature>
<comment type="caution">
    <text evidence="26">The sequence shown here is derived from an EMBL/GenBank/DDBJ whole genome shotgun (WGS) entry which is preliminary data.</text>
</comment>
<keyword evidence="8" id="KW-0433">Leucine-rich repeat</keyword>
<dbReference type="InterPro" id="IPR017441">
    <property type="entry name" value="Protein_kinase_ATP_BS"/>
</dbReference>
<dbReference type="FunFam" id="3.80.10.10:FF:000905">
    <property type="entry name" value="Receptor-like protein kinase 7"/>
    <property type="match status" value="1"/>
</dbReference>
<evidence type="ECO:0000256" key="1">
    <source>
        <dbReference type="ARBA" id="ARBA00004251"/>
    </source>
</evidence>
<dbReference type="PROSITE" id="PS50011">
    <property type="entry name" value="PROTEIN_KINASE_DOM"/>
    <property type="match status" value="1"/>
</dbReference>
<evidence type="ECO:0000256" key="10">
    <source>
        <dbReference type="ARBA" id="ARBA00022692"/>
    </source>
</evidence>
<evidence type="ECO:0000256" key="11">
    <source>
        <dbReference type="ARBA" id="ARBA00022729"/>
    </source>
</evidence>
<keyword evidence="10 23" id="KW-0812">Transmembrane</keyword>
<dbReference type="Gene3D" id="3.80.10.10">
    <property type="entry name" value="Ribonuclease Inhibitor"/>
    <property type="match status" value="4"/>
</dbReference>
<comment type="similarity">
    <text evidence="2">Belongs to the protein kinase superfamily. Ser/Thr protein kinase family.</text>
</comment>
<evidence type="ECO:0000256" key="16">
    <source>
        <dbReference type="ARBA" id="ARBA00022989"/>
    </source>
</evidence>
<dbReference type="SUPFAM" id="SSF56112">
    <property type="entry name" value="Protein kinase-like (PK-like)"/>
    <property type="match status" value="1"/>
</dbReference>
<accession>A0ABD1XLJ7</accession>
<feature type="domain" description="Protein kinase" evidence="25">
    <location>
        <begin position="719"/>
        <end position="993"/>
    </location>
</feature>
<feature type="binding site" evidence="22">
    <location>
        <position position="747"/>
    </location>
    <ligand>
        <name>ATP</name>
        <dbReference type="ChEBI" id="CHEBI:30616"/>
    </ligand>
</feature>
<evidence type="ECO:0000256" key="8">
    <source>
        <dbReference type="ARBA" id="ARBA00022614"/>
    </source>
</evidence>
<evidence type="ECO:0000256" key="23">
    <source>
        <dbReference type="SAM" id="Phobius"/>
    </source>
</evidence>
<dbReference type="PRINTS" id="PR00019">
    <property type="entry name" value="LEURICHRPT"/>
</dbReference>
<dbReference type="InterPro" id="IPR001611">
    <property type="entry name" value="Leu-rich_rpt"/>
</dbReference>
<evidence type="ECO:0000256" key="18">
    <source>
        <dbReference type="ARBA" id="ARBA00023170"/>
    </source>
</evidence>
<dbReference type="Gene3D" id="1.10.510.10">
    <property type="entry name" value="Transferase(Phosphotransferase) domain 1"/>
    <property type="match status" value="1"/>
</dbReference>
<keyword evidence="5" id="KW-1003">Cell membrane</keyword>
<evidence type="ECO:0000256" key="21">
    <source>
        <dbReference type="ARBA" id="ARBA00048679"/>
    </source>
</evidence>
<evidence type="ECO:0000256" key="6">
    <source>
        <dbReference type="ARBA" id="ARBA00022527"/>
    </source>
</evidence>
<dbReference type="Pfam" id="PF08263">
    <property type="entry name" value="LRRNT_2"/>
    <property type="match status" value="1"/>
</dbReference>
<dbReference type="PANTHER" id="PTHR48056:SF81">
    <property type="entry name" value="RECEPTOR PROTEIN-TYROSINE KINASE CEPR1"/>
    <property type="match status" value="1"/>
</dbReference>
<dbReference type="FunFam" id="3.80.10.10:FF:000470">
    <property type="entry name" value="LRR receptor-like serine/threonine-protein kinase RPK2"/>
    <property type="match status" value="1"/>
</dbReference>
<feature type="transmembrane region" description="Helical" evidence="23">
    <location>
        <begin position="650"/>
        <end position="673"/>
    </location>
</feature>
<protein>
    <recommendedName>
        <fullName evidence="4">non-specific serine/threonine protein kinase</fullName>
        <ecNumber evidence="4">2.7.11.1</ecNumber>
    </recommendedName>
</protein>
<keyword evidence="16 23" id="KW-1133">Transmembrane helix</keyword>
<keyword evidence="18" id="KW-0675">Receptor</keyword>
<dbReference type="PROSITE" id="PS00108">
    <property type="entry name" value="PROTEIN_KINASE_ST"/>
    <property type="match status" value="1"/>
</dbReference>
<dbReference type="CDD" id="cd14066">
    <property type="entry name" value="STKc_IRAK"/>
    <property type="match status" value="1"/>
</dbReference>
<evidence type="ECO:0000256" key="5">
    <source>
        <dbReference type="ARBA" id="ARBA00022475"/>
    </source>
</evidence>
<comment type="subcellular location">
    <subcellularLocation>
        <location evidence="1">Cell membrane</location>
        <topology evidence="1">Single-pass type I membrane protein</topology>
    </subcellularLocation>
</comment>
<dbReference type="PANTHER" id="PTHR48056">
    <property type="entry name" value="LRR RECEPTOR-LIKE SERINE/THREONINE-PROTEIN KINASE-RELATED"/>
    <property type="match status" value="1"/>
</dbReference>
<dbReference type="Gene3D" id="3.30.200.20">
    <property type="entry name" value="Phosphorylase Kinase, domain 1"/>
    <property type="match status" value="1"/>
</dbReference>
<dbReference type="GO" id="GO:0051606">
    <property type="term" value="P:detection of stimulus"/>
    <property type="evidence" value="ECO:0007669"/>
    <property type="project" value="UniProtKB-ARBA"/>
</dbReference>
<evidence type="ECO:0000256" key="14">
    <source>
        <dbReference type="ARBA" id="ARBA00022777"/>
    </source>
</evidence>
<dbReference type="PROSITE" id="PS00107">
    <property type="entry name" value="PROTEIN_KINASE_ATP"/>
    <property type="match status" value="1"/>
</dbReference>
<dbReference type="SMART" id="SM00220">
    <property type="entry name" value="S_TKc"/>
    <property type="match status" value="1"/>
</dbReference>
<comment type="catalytic activity">
    <reaction evidence="21">
        <text>L-seryl-[protein] + ATP = O-phospho-L-seryl-[protein] + ADP + H(+)</text>
        <dbReference type="Rhea" id="RHEA:17989"/>
        <dbReference type="Rhea" id="RHEA-COMP:9863"/>
        <dbReference type="Rhea" id="RHEA-COMP:11604"/>
        <dbReference type="ChEBI" id="CHEBI:15378"/>
        <dbReference type="ChEBI" id="CHEBI:29999"/>
        <dbReference type="ChEBI" id="CHEBI:30616"/>
        <dbReference type="ChEBI" id="CHEBI:83421"/>
        <dbReference type="ChEBI" id="CHEBI:456216"/>
        <dbReference type="EC" id="2.7.11.1"/>
    </reaction>
</comment>
<dbReference type="InterPro" id="IPR003591">
    <property type="entry name" value="Leu-rich_rpt_typical-subtyp"/>
</dbReference>
<dbReference type="InterPro" id="IPR013210">
    <property type="entry name" value="LRR_N_plant-typ"/>
</dbReference>
<keyword evidence="27" id="KW-1185">Reference proteome</keyword>
<dbReference type="Pfam" id="PF13855">
    <property type="entry name" value="LRR_8"/>
    <property type="match status" value="1"/>
</dbReference>
<dbReference type="InterPro" id="IPR032675">
    <property type="entry name" value="LRR_dom_sf"/>
</dbReference>
<dbReference type="Pfam" id="PF00560">
    <property type="entry name" value="LRR_1"/>
    <property type="match status" value="9"/>
</dbReference>
<dbReference type="InterPro" id="IPR011009">
    <property type="entry name" value="Kinase-like_dom_sf"/>
</dbReference>
<keyword evidence="7" id="KW-0597">Phosphoprotein</keyword>
<dbReference type="EMBL" id="JBHFFA010000008">
    <property type="protein sequence ID" value="KAL2608806.1"/>
    <property type="molecule type" value="Genomic_DNA"/>
</dbReference>
<evidence type="ECO:0000256" key="24">
    <source>
        <dbReference type="SAM" id="SignalP"/>
    </source>
</evidence>
<sequence>MTLWSQQGCILLVFFCLLGTSSSIIRCVRGEETTTSKWSPERQDTDRLLFEDLPLLETEFLLGFRDSITEDPSSNFLLGNWNLTVQPNICNWTGITCDDDSKQHVVSLKLSGNNLRGSISPLLGGLRFLQTLDLSDNKFTGAIPSSLGFLDSLLTLDLSNNELQGIQLPVEITNCTSLVHLDLSNNLIPGPLPSNLGTLANLQWLDLSNNDFTGEIPASLGSCSELQMINLGRNHLTGGIPPELGNLAHLEILTLFQNSITGTIPALVAIGCQNLTHLDLSWNRLYGEIIPEIGQLQMLKFLQLQYNTLNGSIPASIGNCTSLNTLILGPNSNLTGVIPVEIGRLERLTSLVISGTGITGAIPSTLGDCTDLRKLQLTDNELGGEIPAELGKCLNLTVLELANNKLTGEIPSVLGALRNLGRFDARFNELTGRIPPELGLLRSLVELYLSGNNLTGSLISEIGSLTYLEKLSLNDNFFSGSLPSSLGNCSVMIELNLSGNEFSGALSGKIIEGLRSVSYLYLQDNHFSGSIPKELGSLEFITVLDLSQNDFSGSIPPSLGKCTGLMLLNVSKNHLTGELPASLSSLSILISFSAAYNNLSGPIPLKGFFANLTELSLAGNPRLCGAQVNRNCTILIGTLECNGDECGRSWVYAVSGAAGFVLAVLVLGFILWIRGERIRMSSRNYVYKGGSRPEDLNICTSKLQLQLTVEELLTSTEGFSDRNILGRGGYSTVYKGVLASGVPIAVKRLNLESEEEHDLSHELQILRGLRHKNLVEVYGFVFAPEFRALVMEFIPNGSLHMHLHHKGKMCRLSWDTRVNIAIGVADAMIHLHHECHEPIIHRDLKPSNILLDPDFHPRVADFGIAKNVTFDGNGETTASGLFGTTGYIAPEYATSNKVSTKGDVYSYGVVILEMVTRRQPTDDTFTPGTWLSLWVLEAFPDRIHEIVDSSLKQVYKTREREIHMLIRIGLLCTNDVPNERPSMKEVREMLAQLRDPNSRLTNRARNYPSMSELVDLQHGRYPGSSSEARSNYDTDSSGTSYTDFMPYAIGELGAR</sequence>
<keyword evidence="15 22" id="KW-0067">ATP-binding</keyword>
<keyword evidence="6" id="KW-0723">Serine/threonine-protein kinase</keyword>
<evidence type="ECO:0000256" key="4">
    <source>
        <dbReference type="ARBA" id="ARBA00012513"/>
    </source>
</evidence>
<comment type="catalytic activity">
    <reaction evidence="20">
        <text>L-threonyl-[protein] + ATP = O-phospho-L-threonyl-[protein] + ADP + H(+)</text>
        <dbReference type="Rhea" id="RHEA:46608"/>
        <dbReference type="Rhea" id="RHEA-COMP:11060"/>
        <dbReference type="Rhea" id="RHEA-COMP:11605"/>
        <dbReference type="ChEBI" id="CHEBI:15378"/>
        <dbReference type="ChEBI" id="CHEBI:30013"/>
        <dbReference type="ChEBI" id="CHEBI:30616"/>
        <dbReference type="ChEBI" id="CHEBI:61977"/>
        <dbReference type="ChEBI" id="CHEBI:456216"/>
        <dbReference type="EC" id="2.7.11.1"/>
    </reaction>
</comment>
<dbReference type="AlphaFoldDB" id="A0ABD1XLJ7"/>
<dbReference type="Pfam" id="PF00069">
    <property type="entry name" value="Pkinase"/>
    <property type="match status" value="1"/>
</dbReference>
<evidence type="ECO:0000256" key="13">
    <source>
        <dbReference type="ARBA" id="ARBA00022741"/>
    </source>
</evidence>
<reference evidence="26 27" key="1">
    <citation type="submission" date="2024-09" db="EMBL/GenBank/DDBJ databases">
        <title>Chromosome-scale assembly of Riccia fluitans.</title>
        <authorList>
            <person name="Paukszto L."/>
            <person name="Sawicki J."/>
            <person name="Karawczyk K."/>
            <person name="Piernik-Szablinska J."/>
            <person name="Szczecinska M."/>
            <person name="Mazdziarz M."/>
        </authorList>
    </citation>
    <scope>NUCLEOTIDE SEQUENCE [LARGE SCALE GENOMIC DNA]</scope>
    <source>
        <strain evidence="26">Rf_01</strain>
        <tissue evidence="26">Aerial parts of the thallus</tissue>
    </source>
</reference>